<evidence type="ECO:0000313" key="2">
    <source>
        <dbReference type="Proteomes" id="UP001056120"/>
    </source>
</evidence>
<dbReference type="EMBL" id="CM042037">
    <property type="protein sequence ID" value="KAI3741492.1"/>
    <property type="molecule type" value="Genomic_DNA"/>
</dbReference>
<protein>
    <submittedName>
        <fullName evidence="1">Uncharacterized protein</fullName>
    </submittedName>
</protein>
<keyword evidence="2" id="KW-1185">Reference proteome</keyword>
<reference evidence="2" key="1">
    <citation type="journal article" date="2022" name="Mol. Ecol. Resour.">
        <title>The genomes of chicory, endive, great burdock and yacon provide insights into Asteraceae palaeo-polyploidization history and plant inulin production.</title>
        <authorList>
            <person name="Fan W."/>
            <person name="Wang S."/>
            <person name="Wang H."/>
            <person name="Wang A."/>
            <person name="Jiang F."/>
            <person name="Liu H."/>
            <person name="Zhao H."/>
            <person name="Xu D."/>
            <person name="Zhang Y."/>
        </authorList>
    </citation>
    <scope>NUCLEOTIDE SEQUENCE [LARGE SCALE GENOMIC DNA]</scope>
    <source>
        <strain evidence="2">cv. Yunnan</strain>
    </source>
</reference>
<organism evidence="1 2">
    <name type="scientific">Smallanthus sonchifolius</name>
    <dbReference type="NCBI Taxonomy" id="185202"/>
    <lineage>
        <taxon>Eukaryota</taxon>
        <taxon>Viridiplantae</taxon>
        <taxon>Streptophyta</taxon>
        <taxon>Embryophyta</taxon>
        <taxon>Tracheophyta</taxon>
        <taxon>Spermatophyta</taxon>
        <taxon>Magnoliopsida</taxon>
        <taxon>eudicotyledons</taxon>
        <taxon>Gunneridae</taxon>
        <taxon>Pentapetalae</taxon>
        <taxon>asterids</taxon>
        <taxon>campanulids</taxon>
        <taxon>Asterales</taxon>
        <taxon>Asteraceae</taxon>
        <taxon>Asteroideae</taxon>
        <taxon>Heliantheae alliance</taxon>
        <taxon>Millerieae</taxon>
        <taxon>Smallanthus</taxon>
    </lineage>
</organism>
<reference evidence="1 2" key="2">
    <citation type="journal article" date="2022" name="Mol. Ecol. Resour.">
        <title>The genomes of chicory, endive, great burdock and yacon provide insights into Asteraceae paleo-polyploidization history and plant inulin production.</title>
        <authorList>
            <person name="Fan W."/>
            <person name="Wang S."/>
            <person name="Wang H."/>
            <person name="Wang A."/>
            <person name="Jiang F."/>
            <person name="Liu H."/>
            <person name="Zhao H."/>
            <person name="Xu D."/>
            <person name="Zhang Y."/>
        </authorList>
    </citation>
    <scope>NUCLEOTIDE SEQUENCE [LARGE SCALE GENOMIC DNA]</scope>
    <source>
        <strain evidence="2">cv. Yunnan</strain>
        <tissue evidence="1">Leaves</tissue>
    </source>
</reference>
<proteinExistence type="predicted"/>
<dbReference type="Proteomes" id="UP001056120">
    <property type="component" value="Linkage Group LG20"/>
</dbReference>
<sequence length="103" mass="11517">MNEVHTGILVRDYAVELIRSKVGKPQWLRDILLRGVKVKADEGVTMGLVDIACEDHESAVEGGMRMGVELAKMKWDGELYAEMCKSLYPVLCSMLGLGFKSWL</sequence>
<name>A0ACB9D5C2_9ASTR</name>
<accession>A0ACB9D5C2</accession>
<comment type="caution">
    <text evidence="1">The sequence shown here is derived from an EMBL/GenBank/DDBJ whole genome shotgun (WGS) entry which is preliminary data.</text>
</comment>
<gene>
    <name evidence="1" type="ORF">L1987_59166</name>
</gene>
<evidence type="ECO:0000313" key="1">
    <source>
        <dbReference type="EMBL" id="KAI3741492.1"/>
    </source>
</evidence>